<dbReference type="EC" id="3.2.1.22" evidence="5"/>
<dbReference type="CDD" id="cd14792">
    <property type="entry name" value="GH27"/>
    <property type="match status" value="1"/>
</dbReference>
<feature type="signal peptide" evidence="6">
    <location>
        <begin position="1"/>
        <end position="29"/>
    </location>
</feature>
<feature type="domain" description="Ricin B lectin" evidence="7">
    <location>
        <begin position="418"/>
        <end position="546"/>
    </location>
</feature>
<dbReference type="Pfam" id="PF00652">
    <property type="entry name" value="Ricin_B_lectin"/>
    <property type="match status" value="1"/>
</dbReference>
<reference evidence="9" key="1">
    <citation type="journal article" date="2019" name="Int. J. Syst. Evol. Microbiol.">
        <title>The Global Catalogue of Microorganisms (GCM) 10K type strain sequencing project: providing services to taxonomists for standard genome sequencing and annotation.</title>
        <authorList>
            <consortium name="The Broad Institute Genomics Platform"/>
            <consortium name="The Broad Institute Genome Sequencing Center for Infectious Disease"/>
            <person name="Wu L."/>
            <person name="Ma J."/>
        </authorList>
    </citation>
    <scope>NUCLEOTIDE SEQUENCE [LARGE SCALE GENOMIC DNA]</scope>
    <source>
        <strain evidence="9">XZYJT-10</strain>
    </source>
</reference>
<dbReference type="EMBL" id="JBHTBJ010000023">
    <property type="protein sequence ID" value="MFC7277547.1"/>
    <property type="molecule type" value="Genomic_DNA"/>
</dbReference>
<comment type="caution">
    <text evidence="8">The sequence shown here is derived from an EMBL/GenBank/DDBJ whole genome shotgun (WGS) entry which is preliminary data.</text>
</comment>
<evidence type="ECO:0000313" key="8">
    <source>
        <dbReference type="EMBL" id="MFC7277547.1"/>
    </source>
</evidence>
<keyword evidence="9" id="KW-1185">Reference proteome</keyword>
<feature type="chain" id="PRO_5046714565" description="Alpha-galactosidase" evidence="6">
    <location>
        <begin position="30"/>
        <end position="547"/>
    </location>
</feature>
<dbReference type="InterPro" id="IPR002241">
    <property type="entry name" value="Glyco_hydro_27"/>
</dbReference>
<dbReference type="Pfam" id="PF16499">
    <property type="entry name" value="Melibiase_2"/>
    <property type="match status" value="1"/>
</dbReference>
<sequence length="547" mass="57636">MKARGVLRALLALGMGVATLTVGNGPAAAAPNNVVSTPPMGWASWNTFAAKINYNVIKGQVDALVSAGLKDAGYQYVNIDEGWWQGTRDAAGNITVDTSEWPGGMAAIADYIHSKGLKAGIYTDAGRDGCGYYYPTGRPAAPGSGSESHYDQDFLQFSRWGFDFVKVDWCGGNAEGLNPQSAYTAISDSIARATAQTGRPMVFSICSWGNGGPWNWAPGISTMWRTSQDIIYYGESASMSRVLANFDSAQHPTAQSPGHYNDPDMLIVGMPNFSAAQNRTHLGLWAISGAPLLAGNNLATMSAETRAILTNREVIAIDQDPLGRQGTRVAEDATGLQVYSKTLTGTGRRAVLLLNRTGATANITARWSSLGLTGTAAVRDPWTGTDLGSFASGYTASVPSGQAVLLTVSGTDGSGSGSRTGAIVGRQSGRCLDIDNFSSVNGTQAQLWDCNGQTNQSWTYTSDKRLTIYGNKCLDAYNRGTANGTKAVIWDCNGQSNQQWNLNADGTITGVQSGLCLDATGAATANGTKIVLWSCGSGANQRWTLTS</sequence>
<evidence type="ECO:0000256" key="2">
    <source>
        <dbReference type="ARBA" id="ARBA00022729"/>
    </source>
</evidence>
<dbReference type="Gene3D" id="3.20.20.70">
    <property type="entry name" value="Aldolase class I"/>
    <property type="match status" value="1"/>
</dbReference>
<name>A0ABW2HZJ6_9ACTN</name>
<gene>
    <name evidence="8" type="ORF">ACFQS1_26435</name>
</gene>
<dbReference type="PROSITE" id="PS50231">
    <property type="entry name" value="RICIN_B_LECTIN"/>
    <property type="match status" value="1"/>
</dbReference>
<dbReference type="InterPro" id="IPR000772">
    <property type="entry name" value="Ricin_B_lectin"/>
</dbReference>
<dbReference type="SUPFAM" id="SSF51011">
    <property type="entry name" value="Glycosyl hydrolase domain"/>
    <property type="match status" value="1"/>
</dbReference>
<dbReference type="CDD" id="cd23418">
    <property type="entry name" value="beta-trefoil_Ricin_XLN-like"/>
    <property type="match status" value="1"/>
</dbReference>
<dbReference type="Gene3D" id="2.80.10.50">
    <property type="match status" value="1"/>
</dbReference>
<dbReference type="SMART" id="SM00458">
    <property type="entry name" value="RICIN"/>
    <property type="match status" value="1"/>
</dbReference>
<keyword evidence="2 6" id="KW-0732">Signal</keyword>
<dbReference type="InterPro" id="IPR013780">
    <property type="entry name" value="Glyco_hydro_b"/>
</dbReference>
<dbReference type="InterPro" id="IPR041233">
    <property type="entry name" value="Melibiase_C"/>
</dbReference>
<dbReference type="Gene3D" id="2.60.40.1180">
    <property type="entry name" value="Golgi alpha-mannosidase II"/>
    <property type="match status" value="1"/>
</dbReference>
<dbReference type="Proteomes" id="UP001596548">
    <property type="component" value="Unassembled WGS sequence"/>
</dbReference>
<dbReference type="PANTHER" id="PTHR11452:SF75">
    <property type="entry name" value="ALPHA-GALACTOSIDASE MEL1"/>
    <property type="match status" value="1"/>
</dbReference>
<comment type="catalytic activity">
    <reaction evidence="5">
        <text>Hydrolysis of terminal, non-reducing alpha-D-galactose residues in alpha-D-galactosides, including galactose oligosaccharides, galactomannans and galactolipids.</text>
        <dbReference type="EC" id="3.2.1.22"/>
    </reaction>
</comment>
<evidence type="ECO:0000256" key="3">
    <source>
        <dbReference type="ARBA" id="ARBA00022801"/>
    </source>
</evidence>
<evidence type="ECO:0000256" key="5">
    <source>
        <dbReference type="RuleBase" id="RU361168"/>
    </source>
</evidence>
<dbReference type="PANTHER" id="PTHR11452">
    <property type="entry name" value="ALPHA-GALACTOSIDASE/ALPHA-N-ACETYLGALACTOSAMINIDASE"/>
    <property type="match status" value="1"/>
</dbReference>
<organism evidence="8 9">
    <name type="scientific">Paractinoplanes rhizophilus</name>
    <dbReference type="NCBI Taxonomy" id="1416877"/>
    <lineage>
        <taxon>Bacteria</taxon>
        <taxon>Bacillati</taxon>
        <taxon>Actinomycetota</taxon>
        <taxon>Actinomycetes</taxon>
        <taxon>Micromonosporales</taxon>
        <taxon>Micromonosporaceae</taxon>
        <taxon>Paractinoplanes</taxon>
    </lineage>
</organism>
<dbReference type="Pfam" id="PF17801">
    <property type="entry name" value="Melibiase_C"/>
    <property type="match status" value="1"/>
</dbReference>
<comment type="similarity">
    <text evidence="1 5">Belongs to the glycosyl hydrolase 27 family.</text>
</comment>
<dbReference type="InterPro" id="IPR035992">
    <property type="entry name" value="Ricin_B-like_lectins"/>
</dbReference>
<dbReference type="SUPFAM" id="SSF51445">
    <property type="entry name" value="(Trans)glycosidases"/>
    <property type="match status" value="1"/>
</dbReference>
<keyword evidence="4 5" id="KW-0326">Glycosidase</keyword>
<accession>A0ABW2HZJ6</accession>
<keyword evidence="5" id="KW-1015">Disulfide bond</keyword>
<dbReference type="InterPro" id="IPR017853">
    <property type="entry name" value="GH"/>
</dbReference>
<dbReference type="GO" id="GO:0016787">
    <property type="term" value="F:hydrolase activity"/>
    <property type="evidence" value="ECO:0007669"/>
    <property type="project" value="UniProtKB-KW"/>
</dbReference>
<protein>
    <recommendedName>
        <fullName evidence="5">Alpha-galactosidase</fullName>
        <ecNumber evidence="5">3.2.1.22</ecNumber>
    </recommendedName>
    <alternativeName>
        <fullName evidence="5">Melibiase</fullName>
    </alternativeName>
</protein>
<dbReference type="RefSeq" id="WP_378973265.1">
    <property type="nucleotide sequence ID" value="NZ_JBHTBJ010000023.1"/>
</dbReference>
<dbReference type="InterPro" id="IPR013785">
    <property type="entry name" value="Aldolase_TIM"/>
</dbReference>
<evidence type="ECO:0000256" key="4">
    <source>
        <dbReference type="ARBA" id="ARBA00023295"/>
    </source>
</evidence>
<keyword evidence="3 5" id="KW-0378">Hydrolase</keyword>
<evidence type="ECO:0000259" key="7">
    <source>
        <dbReference type="SMART" id="SM00458"/>
    </source>
</evidence>
<evidence type="ECO:0000256" key="1">
    <source>
        <dbReference type="ARBA" id="ARBA00009743"/>
    </source>
</evidence>
<proteinExistence type="inferred from homology"/>
<dbReference type="SUPFAM" id="SSF50370">
    <property type="entry name" value="Ricin B-like lectins"/>
    <property type="match status" value="1"/>
</dbReference>
<dbReference type="PRINTS" id="PR00740">
    <property type="entry name" value="GLHYDRLASE27"/>
</dbReference>
<evidence type="ECO:0000313" key="9">
    <source>
        <dbReference type="Proteomes" id="UP001596548"/>
    </source>
</evidence>
<evidence type="ECO:0000256" key="6">
    <source>
        <dbReference type="SAM" id="SignalP"/>
    </source>
</evidence>